<accession>A0AAE1BLI5</accession>
<protein>
    <submittedName>
        <fullName evidence="1">Uncharacterized protein</fullName>
    </submittedName>
</protein>
<dbReference type="EMBL" id="JAWQEG010007490">
    <property type="protein sequence ID" value="KAK3852302.1"/>
    <property type="molecule type" value="Genomic_DNA"/>
</dbReference>
<sequence length="101" mass="11124">MIMVIGSQSEGGSGSVGGFKTVVKADQRHCEENKGSEGLRRGGLKWHIDQKGSVVDLTSLIHSFETWVDVRFYSRKYCGHNELPNVLEITQGARVNSECQG</sequence>
<keyword evidence="2" id="KW-1185">Reference proteome</keyword>
<organism evidence="1 2">
    <name type="scientific">Petrolisthes cinctipes</name>
    <name type="common">Flat porcelain crab</name>
    <dbReference type="NCBI Taxonomy" id="88211"/>
    <lineage>
        <taxon>Eukaryota</taxon>
        <taxon>Metazoa</taxon>
        <taxon>Ecdysozoa</taxon>
        <taxon>Arthropoda</taxon>
        <taxon>Crustacea</taxon>
        <taxon>Multicrustacea</taxon>
        <taxon>Malacostraca</taxon>
        <taxon>Eumalacostraca</taxon>
        <taxon>Eucarida</taxon>
        <taxon>Decapoda</taxon>
        <taxon>Pleocyemata</taxon>
        <taxon>Anomura</taxon>
        <taxon>Galatheoidea</taxon>
        <taxon>Porcellanidae</taxon>
        <taxon>Petrolisthes</taxon>
    </lineage>
</organism>
<name>A0AAE1BLI5_PETCI</name>
<comment type="caution">
    <text evidence="1">The sequence shown here is derived from an EMBL/GenBank/DDBJ whole genome shotgun (WGS) entry which is preliminary data.</text>
</comment>
<dbReference type="AlphaFoldDB" id="A0AAE1BLI5"/>
<dbReference type="Proteomes" id="UP001286313">
    <property type="component" value="Unassembled WGS sequence"/>
</dbReference>
<evidence type="ECO:0000313" key="1">
    <source>
        <dbReference type="EMBL" id="KAK3852302.1"/>
    </source>
</evidence>
<reference evidence="1" key="1">
    <citation type="submission" date="2023-10" db="EMBL/GenBank/DDBJ databases">
        <title>Genome assemblies of two species of porcelain crab, Petrolisthes cinctipes and Petrolisthes manimaculis (Anomura: Porcellanidae).</title>
        <authorList>
            <person name="Angst P."/>
        </authorList>
    </citation>
    <scope>NUCLEOTIDE SEQUENCE</scope>
    <source>
        <strain evidence="1">PB745_01</strain>
        <tissue evidence="1">Gill</tissue>
    </source>
</reference>
<evidence type="ECO:0000313" key="2">
    <source>
        <dbReference type="Proteomes" id="UP001286313"/>
    </source>
</evidence>
<gene>
    <name evidence="1" type="ORF">Pcinc_041104</name>
</gene>
<proteinExistence type="predicted"/>